<evidence type="ECO:0000313" key="2">
    <source>
        <dbReference type="Proteomes" id="UP000503011"/>
    </source>
</evidence>
<organism evidence="1 2">
    <name type="scientific">Phytohabitans suffuscus</name>
    <dbReference type="NCBI Taxonomy" id="624315"/>
    <lineage>
        <taxon>Bacteria</taxon>
        <taxon>Bacillati</taxon>
        <taxon>Actinomycetota</taxon>
        <taxon>Actinomycetes</taxon>
        <taxon>Micromonosporales</taxon>
        <taxon>Micromonosporaceae</taxon>
    </lineage>
</organism>
<evidence type="ECO:0000313" key="1">
    <source>
        <dbReference type="EMBL" id="BCB84277.1"/>
    </source>
</evidence>
<sequence>MTSAPVQQPDLSLRDAANWASEQAKRLAANFGLDATHDRDLFVLAQTAKLGEEVGELHAEVLGAIKYCRTDKIEKFTPDSLAGELADVMVCAFLLAEILEVDLPTALAGKIGFLGQRGF</sequence>
<dbReference type="Gene3D" id="1.10.287.1080">
    <property type="entry name" value="MazG-like"/>
    <property type="match status" value="1"/>
</dbReference>
<dbReference type="RefSeq" id="WP_173155391.1">
    <property type="nucleotide sequence ID" value="NZ_AP022871.1"/>
</dbReference>
<reference evidence="1 2" key="1">
    <citation type="submission" date="2020-03" db="EMBL/GenBank/DDBJ databases">
        <title>Whole genome shotgun sequence of Phytohabitans suffuscus NBRC 105367.</title>
        <authorList>
            <person name="Komaki H."/>
            <person name="Tamura T."/>
        </authorList>
    </citation>
    <scope>NUCLEOTIDE SEQUENCE [LARGE SCALE GENOMIC DNA]</scope>
    <source>
        <strain evidence="1 2">NBRC 105367</strain>
    </source>
</reference>
<protein>
    <recommendedName>
        <fullName evidence="3">NTP pyrophosphohydrolase MazG putative catalytic core domain-containing protein</fullName>
    </recommendedName>
</protein>
<proteinExistence type="predicted"/>
<dbReference type="Proteomes" id="UP000503011">
    <property type="component" value="Chromosome"/>
</dbReference>
<keyword evidence="2" id="KW-1185">Reference proteome</keyword>
<dbReference type="SUPFAM" id="SSF101386">
    <property type="entry name" value="all-alpha NTP pyrophosphatases"/>
    <property type="match status" value="1"/>
</dbReference>
<dbReference type="EMBL" id="AP022871">
    <property type="protein sequence ID" value="BCB84277.1"/>
    <property type="molecule type" value="Genomic_DNA"/>
</dbReference>
<dbReference type="KEGG" id="psuu:Psuf_015900"/>
<gene>
    <name evidence="1" type="ORF">Psuf_015900</name>
</gene>
<accession>A0A6F8YDY9</accession>
<dbReference type="AlphaFoldDB" id="A0A6F8YDY9"/>
<reference evidence="1 2" key="2">
    <citation type="submission" date="2020-03" db="EMBL/GenBank/DDBJ databases">
        <authorList>
            <person name="Ichikawa N."/>
            <person name="Kimura A."/>
            <person name="Kitahashi Y."/>
            <person name="Uohara A."/>
        </authorList>
    </citation>
    <scope>NUCLEOTIDE SEQUENCE [LARGE SCALE GENOMIC DNA]</scope>
    <source>
        <strain evidence="1 2">NBRC 105367</strain>
    </source>
</reference>
<name>A0A6F8YDY9_9ACTN</name>
<evidence type="ECO:0008006" key="3">
    <source>
        <dbReference type="Google" id="ProtNLM"/>
    </source>
</evidence>